<evidence type="ECO:0000259" key="1">
    <source>
        <dbReference type="SMART" id="SM00829"/>
    </source>
</evidence>
<proteinExistence type="predicted"/>
<dbReference type="InterPro" id="IPR036291">
    <property type="entry name" value="NAD(P)-bd_dom_sf"/>
</dbReference>
<dbReference type="InterPro" id="IPR013154">
    <property type="entry name" value="ADH-like_N"/>
</dbReference>
<reference evidence="2 4" key="2">
    <citation type="journal article" date="2011" name="Mol. Biol. Evol.">
        <title>Comparative genomic analysis of fruiting body formation in Myxococcales.</title>
        <authorList>
            <person name="Huntley S."/>
            <person name="Hamann N."/>
            <person name="Wegener-Feldbrugge S."/>
            <person name="Treuner-Lange A."/>
            <person name="Kube M."/>
            <person name="Reinhardt R."/>
            <person name="Klages S."/>
            <person name="Muller R."/>
            <person name="Ronning C.M."/>
            <person name="Nierman W.C."/>
            <person name="Sogaard-Andersen L."/>
        </authorList>
    </citation>
    <scope>NUCLEOTIDE SEQUENCE [LARGE SCALE GENOMIC DNA]</scope>
    <source>
        <strain evidence="2 4">DW4/3-1</strain>
    </source>
</reference>
<protein>
    <submittedName>
        <fullName evidence="2 3">Alcohol dehydrogenase, zinc containing</fullName>
    </submittedName>
</protein>
<dbReference type="EMBL" id="CP002271">
    <property type="protein sequence ID" value="ADO70536.1"/>
    <property type="molecule type" value="Genomic_DNA"/>
</dbReference>
<dbReference type="SUPFAM" id="SSF50129">
    <property type="entry name" value="GroES-like"/>
    <property type="match status" value="1"/>
</dbReference>
<dbReference type="CDD" id="cd08267">
    <property type="entry name" value="MDR1"/>
    <property type="match status" value="1"/>
</dbReference>
<dbReference type="HOGENOM" id="CLU_026673_3_3_7"/>
<dbReference type="GO" id="GO:0016491">
    <property type="term" value="F:oxidoreductase activity"/>
    <property type="evidence" value="ECO:0007669"/>
    <property type="project" value="InterPro"/>
</dbReference>
<accession>Q08XK9</accession>
<dbReference type="Proteomes" id="UP000001351">
    <property type="component" value="Chromosome"/>
</dbReference>
<dbReference type="Pfam" id="PF13602">
    <property type="entry name" value="ADH_zinc_N_2"/>
    <property type="match status" value="1"/>
</dbReference>
<dbReference type="eggNOG" id="COG0604">
    <property type="taxonomic scope" value="Bacteria"/>
</dbReference>
<dbReference type="AlphaFoldDB" id="Q08XK9"/>
<dbReference type="KEGG" id="sur:STAUR_2738"/>
<dbReference type="InterPro" id="IPR020843">
    <property type="entry name" value="ER"/>
</dbReference>
<dbReference type="InterPro" id="IPR011032">
    <property type="entry name" value="GroES-like_sf"/>
</dbReference>
<dbReference type="Gene3D" id="3.40.50.720">
    <property type="entry name" value="NAD(P)-binding Rossmann-like Domain"/>
    <property type="match status" value="1"/>
</dbReference>
<dbReference type="Proteomes" id="UP000032702">
    <property type="component" value="Unassembled WGS sequence"/>
</dbReference>
<keyword evidence="4" id="KW-1185">Reference proteome</keyword>
<sequence>MKVSFHRRFGGPEVLEWIERPEPTPGPGQILVRVRATTVSAADWRALTNTFPGGVRLVAGARFGYFTPRHTVLGNDFAGVVTALGPGTTRFDVGDAVVGQTGLRFGTHAEYVLVPEARGLAKKPENLSFEEAASLPFGGVTSLSFLAAAKLAPGAEVLVNGATGAVGSAAVQISKHLGARVTAVCRTEHTELAKTLGADEVVDYTRDDFAKVGRSWEVILDTAGTATYGRVKSVLRPNGRLLLVNGTLADGLRAPWVAMTSDKRIVVAGAAPVEDPMEQLVRLADRGALRPTVGRVLAFAQIADAYREVASGHKLGSTVLSVG</sequence>
<evidence type="ECO:0000313" key="2">
    <source>
        <dbReference type="EMBL" id="ADO70536.1"/>
    </source>
</evidence>
<feature type="domain" description="Enoyl reductase (ER)" evidence="1">
    <location>
        <begin position="10"/>
        <end position="320"/>
    </location>
</feature>
<dbReference type="SMART" id="SM00829">
    <property type="entry name" value="PKS_ER"/>
    <property type="match status" value="1"/>
</dbReference>
<evidence type="ECO:0000313" key="3">
    <source>
        <dbReference type="EMBL" id="EAU65216.1"/>
    </source>
</evidence>
<name>Q08XK9_STIAD</name>
<dbReference type="PANTHER" id="PTHR11695">
    <property type="entry name" value="ALCOHOL DEHYDROGENASE RELATED"/>
    <property type="match status" value="1"/>
</dbReference>
<dbReference type="Gene3D" id="3.90.180.10">
    <property type="entry name" value="Medium-chain alcohol dehydrogenases, catalytic domain"/>
    <property type="match status" value="1"/>
</dbReference>
<dbReference type="STRING" id="378806.STAUR_2738"/>
<dbReference type="InterPro" id="IPR050700">
    <property type="entry name" value="YIM1/Zinc_Alcohol_DH_Fams"/>
</dbReference>
<dbReference type="EMBL" id="AAMD01000089">
    <property type="protein sequence ID" value="EAU65216.1"/>
    <property type="molecule type" value="Genomic_DNA"/>
</dbReference>
<dbReference type="SUPFAM" id="SSF51735">
    <property type="entry name" value="NAD(P)-binding Rossmann-fold domains"/>
    <property type="match status" value="1"/>
</dbReference>
<dbReference type="PANTHER" id="PTHR11695:SF294">
    <property type="entry name" value="RETICULON-4-INTERACTING PROTEIN 1, MITOCHONDRIAL"/>
    <property type="match status" value="1"/>
</dbReference>
<reference evidence="3 5" key="1">
    <citation type="submission" date="2006-04" db="EMBL/GenBank/DDBJ databases">
        <authorList>
            <person name="Nierman W.C."/>
        </authorList>
    </citation>
    <scope>NUCLEOTIDE SEQUENCE [LARGE SCALE GENOMIC DNA]</scope>
    <source>
        <strain evidence="3 5">DW4/3-1</strain>
    </source>
</reference>
<dbReference type="OrthoDB" id="9785812at2"/>
<evidence type="ECO:0000313" key="5">
    <source>
        <dbReference type="Proteomes" id="UP000032702"/>
    </source>
</evidence>
<organism evidence="3 5">
    <name type="scientific">Stigmatella aurantiaca (strain DW4/3-1)</name>
    <dbReference type="NCBI Taxonomy" id="378806"/>
    <lineage>
        <taxon>Bacteria</taxon>
        <taxon>Pseudomonadati</taxon>
        <taxon>Myxococcota</taxon>
        <taxon>Myxococcia</taxon>
        <taxon>Myxococcales</taxon>
        <taxon>Cystobacterineae</taxon>
        <taxon>Archangiaceae</taxon>
        <taxon>Stigmatella</taxon>
    </lineage>
</organism>
<evidence type="ECO:0000313" key="4">
    <source>
        <dbReference type="Proteomes" id="UP000001351"/>
    </source>
</evidence>
<dbReference type="RefSeq" id="WP_002615553.1">
    <property type="nucleotide sequence ID" value="NC_014623.1"/>
</dbReference>
<dbReference type="Pfam" id="PF08240">
    <property type="entry name" value="ADH_N"/>
    <property type="match status" value="1"/>
</dbReference>
<gene>
    <name evidence="2" type="ordered locus">STAUR_2738</name>
    <name evidence="3" type="ORF">STIAU_4047</name>
</gene>